<keyword evidence="2" id="KW-1185">Reference proteome</keyword>
<dbReference type="Proteomes" id="UP000295129">
    <property type="component" value="Unassembled WGS sequence"/>
</dbReference>
<protein>
    <submittedName>
        <fullName evidence="1">Uncharacterized protein</fullName>
    </submittedName>
</protein>
<name>A0A4R6DRR0_9RHOO</name>
<dbReference type="EMBL" id="SNVV01000023">
    <property type="protein sequence ID" value="TDN46988.1"/>
    <property type="molecule type" value="Genomic_DNA"/>
</dbReference>
<comment type="caution">
    <text evidence="1">The sequence shown here is derived from an EMBL/GenBank/DDBJ whole genome shotgun (WGS) entry which is preliminary data.</text>
</comment>
<reference evidence="1 2" key="1">
    <citation type="submission" date="2019-03" db="EMBL/GenBank/DDBJ databases">
        <title>Genomic Encyclopedia of Type Strains, Phase IV (KMG-IV): sequencing the most valuable type-strain genomes for metagenomic binning, comparative biology and taxonomic classification.</title>
        <authorList>
            <person name="Goeker M."/>
        </authorList>
    </citation>
    <scope>NUCLEOTIDE SEQUENCE [LARGE SCALE GENOMIC DNA]</scope>
    <source>
        <strain evidence="1 2">DSM 12121</strain>
    </source>
</reference>
<dbReference type="RefSeq" id="WP_133594492.1">
    <property type="nucleotide sequence ID" value="NZ_SNVV01000023.1"/>
</dbReference>
<gene>
    <name evidence="1" type="ORF">C7389_12362</name>
</gene>
<sequence length="156" mass="16753">MDRRCFLLAVGAAGMSPVLARAHHGWSGFDTAAPLYLAGTLVSVRWQNPHAELVLKPASGLALPGDLAQRSLPAQTAPPELADFLARTRLATPADAEWTLELAPLSRLSAWNVPQLQAGETVEVIGYRSSRSAGPLMRVEYLFHRGQAYGLRSAPA</sequence>
<proteinExistence type="predicted"/>
<organism evidence="1 2">
    <name type="scientific">Azoarcus indigens</name>
    <dbReference type="NCBI Taxonomy" id="29545"/>
    <lineage>
        <taxon>Bacteria</taxon>
        <taxon>Pseudomonadati</taxon>
        <taxon>Pseudomonadota</taxon>
        <taxon>Betaproteobacteria</taxon>
        <taxon>Rhodocyclales</taxon>
        <taxon>Zoogloeaceae</taxon>
        <taxon>Azoarcus</taxon>
    </lineage>
</organism>
<dbReference type="InterPro" id="IPR046150">
    <property type="entry name" value="DUF6152"/>
</dbReference>
<dbReference type="OrthoDB" id="513141at2"/>
<dbReference type="Pfam" id="PF19649">
    <property type="entry name" value="DUF6152"/>
    <property type="match status" value="1"/>
</dbReference>
<evidence type="ECO:0000313" key="2">
    <source>
        <dbReference type="Proteomes" id="UP000295129"/>
    </source>
</evidence>
<evidence type="ECO:0000313" key="1">
    <source>
        <dbReference type="EMBL" id="TDN46988.1"/>
    </source>
</evidence>
<accession>A0A4R6DRR0</accession>
<dbReference type="AlphaFoldDB" id="A0A4R6DRR0"/>